<reference evidence="1" key="1">
    <citation type="submission" date="2024-01" db="EMBL/GenBank/DDBJ databases">
        <title>The diversity of rhizobia nodulating Mimosa spp. in eleven states of Brazil covering several biomes is determined by host plant, location, and edaphic factors.</title>
        <authorList>
            <person name="Rouws L."/>
            <person name="Barauna A."/>
            <person name="Beukes C."/>
            <person name="De Faria S.M."/>
            <person name="Gross E."/>
            <person name="Dos Reis Junior F.B."/>
            <person name="Simon M."/>
            <person name="Maluk M."/>
            <person name="Odee D.W."/>
            <person name="Kenicer G."/>
            <person name="Young J.P.W."/>
            <person name="Reis V.M."/>
            <person name="Zilli J."/>
            <person name="James E.K."/>
        </authorList>
    </citation>
    <scope>NUCLEOTIDE SEQUENCE</scope>
    <source>
        <strain evidence="1">JPY452</strain>
    </source>
</reference>
<organism evidence="1 2">
    <name type="scientific">Paraburkholderia unamae</name>
    <dbReference type="NCBI Taxonomy" id="219649"/>
    <lineage>
        <taxon>Bacteria</taxon>
        <taxon>Pseudomonadati</taxon>
        <taxon>Pseudomonadota</taxon>
        <taxon>Betaproteobacteria</taxon>
        <taxon>Burkholderiales</taxon>
        <taxon>Burkholderiaceae</taxon>
        <taxon>Paraburkholderia</taxon>
    </lineage>
</organism>
<protein>
    <submittedName>
        <fullName evidence="1">LPD7 domain-containing protein</fullName>
    </submittedName>
</protein>
<evidence type="ECO:0000313" key="1">
    <source>
        <dbReference type="EMBL" id="MEM5406187.1"/>
    </source>
</evidence>
<comment type="caution">
    <text evidence="1">The sequence shown here is derived from an EMBL/GenBank/DDBJ whole genome shotgun (WGS) entry which is preliminary data.</text>
</comment>
<proteinExistence type="predicted"/>
<name>A0ACC6RX36_9BURK</name>
<gene>
    <name evidence="1" type="ORF">VSR83_40465</name>
</gene>
<evidence type="ECO:0000313" key="2">
    <source>
        <dbReference type="Proteomes" id="UP001392318"/>
    </source>
</evidence>
<dbReference type="Proteomes" id="UP001392318">
    <property type="component" value="Unassembled WGS sequence"/>
</dbReference>
<keyword evidence="2" id="KW-1185">Reference proteome</keyword>
<dbReference type="EMBL" id="JAYMRU010000064">
    <property type="protein sequence ID" value="MEM5406187.1"/>
    <property type="molecule type" value="Genomic_DNA"/>
</dbReference>
<sequence length="1017" mass="114626">MFANQRNRTLANHIIEAMESDGERYLTITLSFREDEVDERMLRDITAYFERFMFAAYRPEEYCFYAEAHLPRVKAYEHRKSGERVVRKPHIHIVVPKENLLSGQKLDPFAMVKYQERYIDAFQEHINQRYGLASPKDHRRADLTDASEMIARYKGDMFTGGNRELKAAILEAVLERGIERHEDFRALLDEFGERRTRNEGRESEYENVKPEGAAKGVNLKEYVFSREFIELEAHRKDAMLGSRFEDAYSEAGAARPTPEDLSATLAEWHEVRSKEVKYFNGGNLKAYPFYQQADTRTRQALLSEREERFYQRFSEDHIHEHIEREQRGYTERIGADWHPGYRGAGEPEIAPAAGGKDGRGVARSAGIGIDREPDAGPDRTSQAPESADHLRSVPRFNVDGIEQGGTTMLLPDHASLHLGDVGAALPEALRWPGARPGAGGQGTGVARTRLSGLDARVEGMYQAFAVAGPDERAMMIAGSARKFDIEEFGLKGGIAFDDPYAPEPEGGSLADIGSLRDVPGFLEGAGAGRRIAGQEATAASLGGLEEAEMRMWAFGEGMEAGARHPVHRRADDRFAAARSASRVRPERERGRFNDRARESTGREKDSALHQHARDHVERQYRSHSAVLGEFQEIRHSIDAGRLLAALAHSHGLIASKYAVTKGRDGSDRIQCGARNLNVSDFLTKEMHLPWVEAARILRDTYARQLGREPSHAPVRAPHLSLWKEFQGHRDAEITRERDAWATQRASEKERRQASVGDYKAARSRIEEDEALSRADRRAALSLARMEKVERDSNLRTAIEGERAALRRTSRLPFGEHYREFLQERAQGGDSAALRELRRLRPIDPPAHHGLLLRPPREREDNAIVYAGGLTHEVDRYGVVTYKLSGVNVMSDEGNSVRVWTTQDAAIENALRLAAQKFGREIRLEGPAHFQEQAARIAADLRMNVRFDEPALNDIMDARREQIDAQDAEQRQAQRQYDAAMRALARQMRDGRSEGSALDSDPDRGDRTDPEQDPGLER</sequence>
<accession>A0ACC6RX36</accession>